<gene>
    <name evidence="2" type="ORF">ADL12_31270</name>
</gene>
<feature type="domain" description="Restriction endonuclease type IV Mrr" evidence="1">
    <location>
        <begin position="50"/>
        <end position="162"/>
    </location>
</feature>
<dbReference type="PANTHER" id="PTHR30015:SF6">
    <property type="entry name" value="SLL1429 PROTEIN"/>
    <property type="match status" value="1"/>
</dbReference>
<dbReference type="EMBL" id="LLZG01000358">
    <property type="protein sequence ID" value="KUL26987.1"/>
    <property type="molecule type" value="Genomic_DNA"/>
</dbReference>
<name>A0A101JHN8_9ACTN</name>
<accession>A0A101JHN8</accession>
<dbReference type="RefSeq" id="WP_062707902.1">
    <property type="nucleotide sequence ID" value="NZ_LLZG01000358.1"/>
</dbReference>
<dbReference type="InterPro" id="IPR007560">
    <property type="entry name" value="Restrct_endonuc_IV_Mrr"/>
</dbReference>
<dbReference type="Proteomes" id="UP000053923">
    <property type="component" value="Unassembled WGS sequence"/>
</dbReference>
<dbReference type="GO" id="GO:0015666">
    <property type="term" value="F:restriction endodeoxyribonuclease activity"/>
    <property type="evidence" value="ECO:0007669"/>
    <property type="project" value="TreeGrafter"/>
</dbReference>
<reference evidence="3" key="1">
    <citation type="submission" date="2015-10" db="EMBL/GenBank/DDBJ databases">
        <authorList>
            <person name="Ju K.-S."/>
            <person name="Doroghazi J.R."/>
            <person name="Metcalf W.W."/>
        </authorList>
    </citation>
    <scope>NUCLEOTIDE SEQUENCE [LARGE SCALE GENOMIC DNA]</scope>
    <source>
        <strain evidence="3">NRRL 3151</strain>
    </source>
</reference>
<organism evidence="2 3">
    <name type="scientific">Streptomyces regalis</name>
    <dbReference type="NCBI Taxonomy" id="68262"/>
    <lineage>
        <taxon>Bacteria</taxon>
        <taxon>Bacillati</taxon>
        <taxon>Actinomycetota</taxon>
        <taxon>Actinomycetes</taxon>
        <taxon>Kitasatosporales</taxon>
        <taxon>Streptomycetaceae</taxon>
        <taxon>Streptomyces</taxon>
    </lineage>
</organism>
<evidence type="ECO:0000259" key="1">
    <source>
        <dbReference type="Pfam" id="PF04471"/>
    </source>
</evidence>
<dbReference type="Pfam" id="PF04471">
    <property type="entry name" value="Mrr_cat"/>
    <property type="match status" value="1"/>
</dbReference>
<evidence type="ECO:0000313" key="2">
    <source>
        <dbReference type="EMBL" id="KUL26987.1"/>
    </source>
</evidence>
<proteinExistence type="predicted"/>
<keyword evidence="3" id="KW-1185">Reference proteome</keyword>
<dbReference type="InterPro" id="IPR011856">
    <property type="entry name" value="tRNA_endonuc-like_dom_sf"/>
</dbReference>
<dbReference type="InterPro" id="IPR052906">
    <property type="entry name" value="Type_IV_Methyl-Rstrct_Enzyme"/>
</dbReference>
<sequence length="177" mass="19340">MQNAMIETCSELRRDVNLLRKDVHAIKATLYEAAPGTPRPELASLMPAVDVMSWKQFEQHVAQLCRRDGCTDVVVTGGKGDLGADVIALLPDGRRLVIQCKRQAAHRAVTTADMQRFIGAARPEHHADIALYAVTCRFTKSALALAARHGITVMPRELFAAWNAGARLETLLLNTAA</sequence>
<dbReference type="SUPFAM" id="SSF52980">
    <property type="entry name" value="Restriction endonuclease-like"/>
    <property type="match status" value="1"/>
</dbReference>
<dbReference type="GO" id="GO:0003677">
    <property type="term" value="F:DNA binding"/>
    <property type="evidence" value="ECO:0007669"/>
    <property type="project" value="InterPro"/>
</dbReference>
<protein>
    <recommendedName>
        <fullName evidence="1">Restriction endonuclease type IV Mrr domain-containing protein</fullName>
    </recommendedName>
</protein>
<dbReference type="Gene3D" id="3.40.1350.10">
    <property type="match status" value="1"/>
</dbReference>
<dbReference type="GO" id="GO:0009307">
    <property type="term" value="P:DNA restriction-modification system"/>
    <property type="evidence" value="ECO:0007669"/>
    <property type="project" value="InterPro"/>
</dbReference>
<evidence type="ECO:0000313" key="3">
    <source>
        <dbReference type="Proteomes" id="UP000053923"/>
    </source>
</evidence>
<dbReference type="InterPro" id="IPR011335">
    <property type="entry name" value="Restrct_endonuc-II-like"/>
</dbReference>
<dbReference type="AlphaFoldDB" id="A0A101JHN8"/>
<dbReference type="PANTHER" id="PTHR30015">
    <property type="entry name" value="MRR RESTRICTION SYSTEM PROTEIN"/>
    <property type="match status" value="1"/>
</dbReference>
<comment type="caution">
    <text evidence="2">The sequence shown here is derived from an EMBL/GenBank/DDBJ whole genome shotgun (WGS) entry which is preliminary data.</text>
</comment>